<gene>
    <name evidence="3" type="ORF">HU200_041044</name>
</gene>
<dbReference type="InterPro" id="IPR025315">
    <property type="entry name" value="DUF4220"/>
</dbReference>
<dbReference type="AlphaFoldDB" id="A0A835B8I4"/>
<protein>
    <recommendedName>
        <fullName evidence="2">DUF4220 domain-containing protein</fullName>
    </recommendedName>
</protein>
<dbReference type="OrthoDB" id="676705at2759"/>
<keyword evidence="1" id="KW-0812">Transmembrane</keyword>
<dbReference type="EMBL" id="JACEFO010001972">
    <property type="protein sequence ID" value="KAF8690671.1"/>
    <property type="molecule type" value="Genomic_DNA"/>
</dbReference>
<evidence type="ECO:0000313" key="4">
    <source>
        <dbReference type="Proteomes" id="UP000636709"/>
    </source>
</evidence>
<dbReference type="Pfam" id="PF13968">
    <property type="entry name" value="DUF4220"/>
    <property type="match status" value="1"/>
</dbReference>
<keyword evidence="1" id="KW-1133">Transmembrane helix</keyword>
<feature type="transmembrane region" description="Helical" evidence="1">
    <location>
        <begin position="46"/>
        <end position="67"/>
    </location>
</feature>
<proteinExistence type="predicted"/>
<feature type="domain" description="DUF4220" evidence="2">
    <location>
        <begin position="48"/>
        <end position="263"/>
    </location>
</feature>
<evidence type="ECO:0000259" key="2">
    <source>
        <dbReference type="Pfam" id="PF13968"/>
    </source>
</evidence>
<dbReference type="Proteomes" id="UP000636709">
    <property type="component" value="Unassembled WGS sequence"/>
</dbReference>
<organism evidence="3 4">
    <name type="scientific">Digitaria exilis</name>
    <dbReference type="NCBI Taxonomy" id="1010633"/>
    <lineage>
        <taxon>Eukaryota</taxon>
        <taxon>Viridiplantae</taxon>
        <taxon>Streptophyta</taxon>
        <taxon>Embryophyta</taxon>
        <taxon>Tracheophyta</taxon>
        <taxon>Spermatophyta</taxon>
        <taxon>Magnoliopsida</taxon>
        <taxon>Liliopsida</taxon>
        <taxon>Poales</taxon>
        <taxon>Poaceae</taxon>
        <taxon>PACMAD clade</taxon>
        <taxon>Panicoideae</taxon>
        <taxon>Panicodae</taxon>
        <taxon>Paniceae</taxon>
        <taxon>Anthephorinae</taxon>
        <taxon>Digitaria</taxon>
    </lineage>
</organism>
<evidence type="ECO:0000313" key="3">
    <source>
        <dbReference type="EMBL" id="KAF8690671.1"/>
    </source>
</evidence>
<evidence type="ECO:0000256" key="1">
    <source>
        <dbReference type="SAM" id="Phobius"/>
    </source>
</evidence>
<feature type="transmembrane region" description="Helical" evidence="1">
    <location>
        <begin position="106"/>
        <end position="124"/>
    </location>
</feature>
<feature type="transmembrane region" description="Helical" evidence="1">
    <location>
        <begin position="12"/>
        <end position="34"/>
    </location>
</feature>
<name>A0A835B8I4_9POAL</name>
<dbReference type="Pfam" id="PF04578">
    <property type="entry name" value="DUF594"/>
    <property type="match status" value="1"/>
</dbReference>
<sequence>MARGLLGLWNHWSIQILVLLSLGLQLFLFAFTGIRRRGANPVLRFMLWLAYLLADSTAIFALGHISLSATMREHRLISYWAPFLLLHLGGPDNLTAYALHDNQLWLRHLQILIVQVLGAAYVLYKHIAANGLLVHVATALMFVVGLVKYGERTWALWCADLSSIRSSIKKERPTRHGHIHPHDDKAVAGEMVEESILRRAHSLFYICKRAIVDSSVDDGSDYHDHAERLRPVLPSIWPLMEMELSLMYDILWNTLGVVRKKWGEEALDRHRSSLENQDYNPLKVSLGVEFQEGIIIWHLRSDVFLANSKQAREEGASAQVEVIKLLSNYMMFLLVEHPDMLPGLAQNRLYQRTCENLITLRSLTPSSHQRMNLGKMLQSLFRLHDNPSSSRATEREDIANILFVRQTPFEIHAPRIIYVTHLARRLVEKVEVATDTVQLVLDVWTDMVVYAGNKCNRESHAKKFNSGCELTIILWLMAEHLFQASLELMAKYLFQASPDNNV</sequence>
<dbReference type="InterPro" id="IPR007658">
    <property type="entry name" value="DUF594"/>
</dbReference>
<accession>A0A835B8I4</accession>
<comment type="caution">
    <text evidence="3">The sequence shown here is derived from an EMBL/GenBank/DDBJ whole genome shotgun (WGS) entry which is preliminary data.</text>
</comment>
<dbReference type="PANTHER" id="PTHR31325">
    <property type="entry name" value="OS01G0798800 PROTEIN-RELATED"/>
    <property type="match status" value="1"/>
</dbReference>
<keyword evidence="4" id="KW-1185">Reference proteome</keyword>
<reference evidence="3" key="1">
    <citation type="submission" date="2020-07" db="EMBL/GenBank/DDBJ databases">
        <title>Genome sequence and genetic diversity analysis of an under-domesticated orphan crop, white fonio (Digitaria exilis).</title>
        <authorList>
            <person name="Bennetzen J.L."/>
            <person name="Chen S."/>
            <person name="Ma X."/>
            <person name="Wang X."/>
            <person name="Yssel A.E.J."/>
            <person name="Chaluvadi S.R."/>
            <person name="Johnson M."/>
            <person name="Gangashetty P."/>
            <person name="Hamidou F."/>
            <person name="Sanogo M.D."/>
            <person name="Zwaenepoel A."/>
            <person name="Wallace J."/>
            <person name="Van De Peer Y."/>
            <person name="Van Deynze A."/>
        </authorList>
    </citation>
    <scope>NUCLEOTIDE SEQUENCE</scope>
    <source>
        <tissue evidence="3">Leaves</tissue>
    </source>
</reference>
<keyword evidence="1" id="KW-0472">Membrane</keyword>
<feature type="transmembrane region" description="Helical" evidence="1">
    <location>
        <begin position="130"/>
        <end position="147"/>
    </location>
</feature>